<evidence type="ECO:0000256" key="2">
    <source>
        <dbReference type="ARBA" id="ARBA00010139"/>
    </source>
</evidence>
<protein>
    <submittedName>
        <fullName evidence="4">Uncharacterized protein</fullName>
    </submittedName>
</protein>
<dbReference type="Pfam" id="PF13450">
    <property type="entry name" value="NAD_binding_8"/>
    <property type="match status" value="1"/>
</dbReference>
<dbReference type="eggNOG" id="KOG1399">
    <property type="taxonomic scope" value="Eukaryota"/>
</dbReference>
<dbReference type="SUPFAM" id="SSF51905">
    <property type="entry name" value="FAD/NAD(P)-binding domain"/>
    <property type="match status" value="3"/>
</dbReference>
<comment type="similarity">
    <text evidence="2">Belongs to the FAD-binding monooxygenase family.</text>
</comment>
<dbReference type="PANTHER" id="PTHR42877">
    <property type="entry name" value="L-ORNITHINE N(5)-MONOOXYGENASE-RELATED"/>
    <property type="match status" value="1"/>
</dbReference>
<accession>W9XBS6</accession>
<dbReference type="InterPro" id="IPR051209">
    <property type="entry name" value="FAD-bind_Monooxygenase_sf"/>
</dbReference>
<dbReference type="GeneID" id="19193927"/>
<evidence type="ECO:0000313" key="4">
    <source>
        <dbReference type="EMBL" id="EXJ67884.1"/>
    </source>
</evidence>
<evidence type="ECO:0000313" key="5">
    <source>
        <dbReference type="Proteomes" id="UP000019471"/>
    </source>
</evidence>
<dbReference type="AlphaFoldDB" id="W9XBS6"/>
<name>W9XBS6_9EURO</name>
<dbReference type="EMBL" id="AMGX01000015">
    <property type="protein sequence ID" value="EXJ67884.1"/>
    <property type="molecule type" value="Genomic_DNA"/>
</dbReference>
<dbReference type="InterPro" id="IPR036188">
    <property type="entry name" value="FAD/NAD-bd_sf"/>
</dbReference>
<dbReference type="Proteomes" id="UP000019471">
    <property type="component" value="Unassembled WGS sequence"/>
</dbReference>
<dbReference type="OrthoDB" id="4130824at2759"/>
<evidence type="ECO:0000256" key="3">
    <source>
        <dbReference type="SAM" id="MobiDB-lite"/>
    </source>
</evidence>
<keyword evidence="5" id="KW-1185">Reference proteome</keyword>
<feature type="region of interest" description="Disordered" evidence="3">
    <location>
        <begin position="28"/>
        <end position="47"/>
    </location>
</feature>
<evidence type="ECO:0000256" key="1">
    <source>
        <dbReference type="ARBA" id="ARBA00001974"/>
    </source>
</evidence>
<dbReference type="RefSeq" id="XP_007748000.1">
    <property type="nucleotide sequence ID" value="XM_007749810.1"/>
</dbReference>
<dbReference type="HOGENOM" id="CLU_006937_6_1_1"/>
<reference evidence="4 5" key="1">
    <citation type="submission" date="2013-03" db="EMBL/GenBank/DDBJ databases">
        <title>The Genome Sequence of Cladophialophora psammophila CBS 110553.</title>
        <authorList>
            <consortium name="The Broad Institute Genomics Platform"/>
            <person name="Cuomo C."/>
            <person name="de Hoog S."/>
            <person name="Gorbushina A."/>
            <person name="Walker B."/>
            <person name="Young S.K."/>
            <person name="Zeng Q."/>
            <person name="Gargeya S."/>
            <person name="Fitzgerald M."/>
            <person name="Haas B."/>
            <person name="Abouelleil A."/>
            <person name="Allen A.W."/>
            <person name="Alvarado L."/>
            <person name="Arachchi H.M."/>
            <person name="Berlin A.M."/>
            <person name="Chapman S.B."/>
            <person name="Gainer-Dewar J."/>
            <person name="Goldberg J."/>
            <person name="Griggs A."/>
            <person name="Gujja S."/>
            <person name="Hansen M."/>
            <person name="Howarth C."/>
            <person name="Imamovic A."/>
            <person name="Ireland A."/>
            <person name="Larimer J."/>
            <person name="McCowan C."/>
            <person name="Murphy C."/>
            <person name="Pearson M."/>
            <person name="Poon T.W."/>
            <person name="Priest M."/>
            <person name="Roberts A."/>
            <person name="Saif S."/>
            <person name="Shea T."/>
            <person name="Sisk P."/>
            <person name="Sykes S."/>
            <person name="Wortman J."/>
            <person name="Nusbaum C."/>
            <person name="Birren B."/>
        </authorList>
    </citation>
    <scope>NUCLEOTIDE SEQUENCE [LARGE SCALE GENOMIC DNA]</scope>
    <source>
        <strain evidence="4 5">CBS 110553</strain>
    </source>
</reference>
<dbReference type="PANTHER" id="PTHR42877:SF7">
    <property type="entry name" value="FLAVIN-BINDING MONOOXYGENASE-RELATED"/>
    <property type="match status" value="1"/>
</dbReference>
<comment type="caution">
    <text evidence="4">The sequence shown here is derived from an EMBL/GenBank/DDBJ whole genome shotgun (WGS) entry which is preliminary data.</text>
</comment>
<proteinExistence type="inferred from homology"/>
<gene>
    <name evidence="4" type="ORF">A1O5_09231</name>
</gene>
<organism evidence="4 5">
    <name type="scientific">Cladophialophora psammophila CBS 110553</name>
    <dbReference type="NCBI Taxonomy" id="1182543"/>
    <lineage>
        <taxon>Eukaryota</taxon>
        <taxon>Fungi</taxon>
        <taxon>Dikarya</taxon>
        <taxon>Ascomycota</taxon>
        <taxon>Pezizomycotina</taxon>
        <taxon>Eurotiomycetes</taxon>
        <taxon>Chaetothyriomycetidae</taxon>
        <taxon>Chaetothyriales</taxon>
        <taxon>Herpotrichiellaceae</taxon>
        <taxon>Cladophialophora</taxon>
    </lineage>
</organism>
<comment type="cofactor">
    <cofactor evidence="1">
        <name>FAD</name>
        <dbReference type="ChEBI" id="CHEBI:57692"/>
    </cofactor>
</comment>
<dbReference type="Gene3D" id="3.50.50.60">
    <property type="entry name" value="FAD/NAD(P)-binding domain"/>
    <property type="match status" value="2"/>
</dbReference>
<sequence>MSANPILVSDNIENQPVINLLPDRVQNTTETLNGTDSHTTNGTDGLNSHVPQEFPDTAIENFRPLRVVVIGAGYSGIYMGIRIPEWLRNVDLTIYEKNPAVGGTWYENRYPGCACDIPAHSYVYTFEPNPHWSTFYAGGPEIQDYLDRTSEKYGAKRFIKCGHRVFNCQWNKQTNKWELQVEVTSTGQKFDDQADVVICARGAFNEYAWPEIEGLRSFEGKTVHSAAWDTNYDYSNKRIGVIGNGSSAIQIVPTLLKLENVRVSNFAKGKTWVSPSFGDNATTKLGLKQLDFKAEDQEAFIKDPEWFERFRHIIESEANAVHGITQKGSPLALGAQKACEQLMRDRLAGRPDIAEALIPSFAPGCRRLTPGPGYLEALTNDNVEFIKTPIVEINPQGIKLLDGRQVDLDVLVCATGFYAMAAPPFPVVGTYTDLASRFKPYPDAYMSTAVDGFPNFFLMLGPNSGVGSGSLTKMIEATGDYIARCIRKLQKDNISAMTVKAERLQDWSAFIDAYFPKTVFMDDCKSWYRSDQGTGNRVIGLWPGSTLHAIEALRSPRWEDYEYVYDGDREGKLVNRLNWLGNGWSILQTDESGDPGYYVQREYIDYPSHPRPEETPKWKKLPFTY</sequence>